<sequence>MATVIHPVGLLPNSARASEFILYCPGNDYVNCTVAYEEHARHSRAAASFSNPCLRHQSLLTCKVVAPVSLAQLIPAAQSAHAVGVLTLIYTEN</sequence>
<proteinExistence type="predicted"/>
<reference evidence="1 2" key="1">
    <citation type="journal article" date="2018" name="ISME J.">
        <title>A methanotrophic archaeon couples anaerobic oxidation of methane to Fe(III) reduction.</title>
        <authorList>
            <person name="Cai C."/>
            <person name="Leu A.O."/>
            <person name="Xie G.J."/>
            <person name="Guo J."/>
            <person name="Feng Y."/>
            <person name="Zhao J.X."/>
            <person name="Tyson G.W."/>
            <person name="Yuan Z."/>
            <person name="Hu S."/>
        </authorList>
    </citation>
    <scope>NUCLEOTIDE SEQUENCE [LARGE SCALE GENOMIC DNA]</scope>
    <source>
        <strain evidence="1">FeB_12</strain>
    </source>
</reference>
<comment type="caution">
    <text evidence="1">The sequence shown here is derived from an EMBL/GenBank/DDBJ whole genome shotgun (WGS) entry which is preliminary data.</text>
</comment>
<name>A0A855X4F2_9BACT</name>
<dbReference type="EMBL" id="PQAP01000004">
    <property type="protein sequence ID" value="PWB76174.1"/>
    <property type="molecule type" value="Genomic_DNA"/>
</dbReference>
<accession>A0A855X4F2</accession>
<protein>
    <submittedName>
        <fullName evidence="1">Uncharacterized protein</fullName>
    </submittedName>
</protein>
<evidence type="ECO:0000313" key="2">
    <source>
        <dbReference type="Proteomes" id="UP000250918"/>
    </source>
</evidence>
<gene>
    <name evidence="1" type="ORF">C3F09_01100</name>
</gene>
<organism evidence="1 2">
    <name type="scientific">candidate division GN15 bacterium</name>
    <dbReference type="NCBI Taxonomy" id="2072418"/>
    <lineage>
        <taxon>Bacteria</taxon>
        <taxon>candidate division GN15</taxon>
    </lineage>
</organism>
<dbReference type="AlphaFoldDB" id="A0A855X4F2"/>
<evidence type="ECO:0000313" key="1">
    <source>
        <dbReference type="EMBL" id="PWB76174.1"/>
    </source>
</evidence>
<dbReference type="Proteomes" id="UP000250918">
    <property type="component" value="Unassembled WGS sequence"/>
</dbReference>